<dbReference type="PANTHER" id="PTHR43798:SF31">
    <property type="entry name" value="AB HYDROLASE SUPERFAMILY PROTEIN YCLE"/>
    <property type="match status" value="1"/>
</dbReference>
<proteinExistence type="predicted"/>
<dbReference type="Proteomes" id="UP001303115">
    <property type="component" value="Unassembled WGS sequence"/>
</dbReference>
<dbReference type="SUPFAM" id="SSF53474">
    <property type="entry name" value="alpha/beta-Hydrolases"/>
    <property type="match status" value="1"/>
</dbReference>
<feature type="domain" description="AB hydrolase-1" evidence="2">
    <location>
        <begin position="33"/>
        <end position="270"/>
    </location>
</feature>
<accession>A0AAN6P5R7</accession>
<dbReference type="InterPro" id="IPR029058">
    <property type="entry name" value="AB_hydrolase_fold"/>
</dbReference>
<dbReference type="GO" id="GO:0016020">
    <property type="term" value="C:membrane"/>
    <property type="evidence" value="ECO:0007669"/>
    <property type="project" value="TreeGrafter"/>
</dbReference>
<reference evidence="4" key="1">
    <citation type="journal article" date="2023" name="Mol. Phylogenet. Evol.">
        <title>Genome-scale phylogeny and comparative genomics of the fungal order Sordariales.</title>
        <authorList>
            <person name="Hensen N."/>
            <person name="Bonometti L."/>
            <person name="Westerberg I."/>
            <person name="Brannstrom I.O."/>
            <person name="Guillou S."/>
            <person name="Cros-Aarteil S."/>
            <person name="Calhoun S."/>
            <person name="Haridas S."/>
            <person name="Kuo A."/>
            <person name="Mondo S."/>
            <person name="Pangilinan J."/>
            <person name="Riley R."/>
            <person name="LaButti K."/>
            <person name="Andreopoulos B."/>
            <person name="Lipzen A."/>
            <person name="Chen C."/>
            <person name="Yan M."/>
            <person name="Daum C."/>
            <person name="Ng V."/>
            <person name="Clum A."/>
            <person name="Steindorff A."/>
            <person name="Ohm R.A."/>
            <person name="Martin F."/>
            <person name="Silar P."/>
            <person name="Natvig D.O."/>
            <person name="Lalanne C."/>
            <person name="Gautier V."/>
            <person name="Ament-Velasquez S.L."/>
            <person name="Kruys A."/>
            <person name="Hutchinson M.I."/>
            <person name="Powell A.J."/>
            <person name="Barry K."/>
            <person name="Miller A.N."/>
            <person name="Grigoriev I.V."/>
            <person name="Debuchy R."/>
            <person name="Gladieux P."/>
            <person name="Hiltunen Thoren M."/>
            <person name="Johannesson H."/>
        </authorList>
    </citation>
    <scope>NUCLEOTIDE SEQUENCE [LARGE SCALE GENOMIC DNA]</scope>
    <source>
        <strain evidence="4">CBS 284.82</strain>
    </source>
</reference>
<name>A0AAN6P5R7_9PEZI</name>
<dbReference type="PANTHER" id="PTHR43798">
    <property type="entry name" value="MONOACYLGLYCEROL LIPASE"/>
    <property type="match status" value="1"/>
</dbReference>
<organism evidence="3 4">
    <name type="scientific">Parachaetomium inaequale</name>
    <dbReference type="NCBI Taxonomy" id="2588326"/>
    <lineage>
        <taxon>Eukaryota</taxon>
        <taxon>Fungi</taxon>
        <taxon>Dikarya</taxon>
        <taxon>Ascomycota</taxon>
        <taxon>Pezizomycotina</taxon>
        <taxon>Sordariomycetes</taxon>
        <taxon>Sordariomycetidae</taxon>
        <taxon>Sordariales</taxon>
        <taxon>Chaetomiaceae</taxon>
        <taxon>Parachaetomium</taxon>
    </lineage>
</organism>
<sequence>MAQRAEFIALRSGIKINVLVSQPPVQPSKLPTIILLHFWGGSASTWSLVNPLISQTYSTIALDFRGWGASTGPEEKGAYSIAALADDVEEVIVALQIKSFVLAGLSMGAKVAQLVAARVCSGLGNSGEAAVLQGLVLVSPAPPTPLALPPDMREQQLHAYDSQDSAEFVAKNILTRAFQSRDLPSFVVSDMLRGNVWAREAWPTYAMAEDVSGGISSITVPILVLAAAEDVVEPQERVKTEVCSRFPAVRFEVVPGSGHLSPLDTPETVAGHLLEFLDTLGPEV</sequence>
<dbReference type="Gene3D" id="3.40.50.1820">
    <property type="entry name" value="alpha/beta hydrolase"/>
    <property type="match status" value="1"/>
</dbReference>
<dbReference type="EMBL" id="MU854645">
    <property type="protein sequence ID" value="KAK4032125.1"/>
    <property type="molecule type" value="Genomic_DNA"/>
</dbReference>
<evidence type="ECO:0000313" key="3">
    <source>
        <dbReference type="EMBL" id="KAK4032125.1"/>
    </source>
</evidence>
<dbReference type="GO" id="GO:0016787">
    <property type="term" value="F:hydrolase activity"/>
    <property type="evidence" value="ECO:0007669"/>
    <property type="project" value="UniProtKB-KW"/>
</dbReference>
<gene>
    <name evidence="3" type="ORF">C8A01DRAFT_20766</name>
</gene>
<evidence type="ECO:0000259" key="2">
    <source>
        <dbReference type="Pfam" id="PF12697"/>
    </source>
</evidence>
<dbReference type="AlphaFoldDB" id="A0AAN6P5R7"/>
<dbReference type="InterPro" id="IPR000073">
    <property type="entry name" value="AB_hydrolase_1"/>
</dbReference>
<evidence type="ECO:0000256" key="1">
    <source>
        <dbReference type="ARBA" id="ARBA00022801"/>
    </source>
</evidence>
<protein>
    <submittedName>
        <fullName evidence="3">Alpha/beta-hydrolase</fullName>
    </submittedName>
</protein>
<keyword evidence="1" id="KW-0378">Hydrolase</keyword>
<dbReference type="InterPro" id="IPR000639">
    <property type="entry name" value="Epox_hydrolase-like"/>
</dbReference>
<evidence type="ECO:0000313" key="4">
    <source>
        <dbReference type="Proteomes" id="UP001303115"/>
    </source>
</evidence>
<dbReference type="Pfam" id="PF12697">
    <property type="entry name" value="Abhydrolase_6"/>
    <property type="match status" value="1"/>
</dbReference>
<comment type="caution">
    <text evidence="3">The sequence shown here is derived from an EMBL/GenBank/DDBJ whole genome shotgun (WGS) entry which is preliminary data.</text>
</comment>
<dbReference type="PRINTS" id="PR00412">
    <property type="entry name" value="EPOXHYDRLASE"/>
</dbReference>
<keyword evidence="4" id="KW-1185">Reference proteome</keyword>
<dbReference type="InterPro" id="IPR050266">
    <property type="entry name" value="AB_hydrolase_sf"/>
</dbReference>